<dbReference type="GO" id="GO:0000166">
    <property type="term" value="F:nucleotide binding"/>
    <property type="evidence" value="ECO:0007669"/>
    <property type="project" value="UniProtKB-KW"/>
</dbReference>
<dbReference type="GO" id="GO:0034271">
    <property type="term" value="C:phosphatidylinositol 3-kinase complex, class III, type I"/>
    <property type="evidence" value="ECO:0007669"/>
    <property type="project" value="TreeGrafter"/>
</dbReference>
<keyword evidence="2" id="KW-0853">WD repeat</keyword>
<dbReference type="SUPFAM" id="SSF50978">
    <property type="entry name" value="WD40 repeat-like"/>
    <property type="match status" value="1"/>
</dbReference>
<dbReference type="EMBL" id="CAJOBP010038057">
    <property type="protein sequence ID" value="CAF4732126.1"/>
    <property type="molecule type" value="Genomic_DNA"/>
</dbReference>
<evidence type="ECO:0000256" key="2">
    <source>
        <dbReference type="PROSITE-ProRule" id="PRU00221"/>
    </source>
</evidence>
<evidence type="ECO:0000313" key="5">
    <source>
        <dbReference type="Proteomes" id="UP000663873"/>
    </source>
</evidence>
<name>A0A821K625_9BILA</name>
<feature type="compositionally biased region" description="Low complexity" evidence="3">
    <location>
        <begin position="93"/>
        <end position="104"/>
    </location>
</feature>
<dbReference type="GO" id="GO:0004674">
    <property type="term" value="F:protein serine/threonine kinase activity"/>
    <property type="evidence" value="ECO:0007669"/>
    <property type="project" value="InterPro"/>
</dbReference>
<reference evidence="4" key="1">
    <citation type="submission" date="2021-02" db="EMBL/GenBank/DDBJ databases">
        <authorList>
            <person name="Nowell W R."/>
        </authorList>
    </citation>
    <scope>NUCLEOTIDE SEQUENCE</scope>
</reference>
<dbReference type="PANTHER" id="PTHR17583:SF0">
    <property type="entry name" value="PHOSPHOINOSITIDE 3-KINASE REGULATORY SUBUNIT 4"/>
    <property type="match status" value="1"/>
</dbReference>
<dbReference type="InterPro" id="IPR036322">
    <property type="entry name" value="WD40_repeat_dom_sf"/>
</dbReference>
<dbReference type="PANTHER" id="PTHR17583">
    <property type="entry name" value="PHOSPHOINOSITIDE 3-KINASE REGULATORY SUBUNIT 4"/>
    <property type="match status" value="1"/>
</dbReference>
<dbReference type="Gene3D" id="2.130.10.10">
    <property type="entry name" value="YVTN repeat-like/Quinoprotein amine dehydrogenase"/>
    <property type="match status" value="1"/>
</dbReference>
<comment type="caution">
    <text evidence="4">The sequence shown here is derived from an EMBL/GenBank/DDBJ whole genome shotgun (WGS) entry which is preliminary data.</text>
</comment>
<sequence>MYLWKNDGTTSLLCAGTDMRIRNWNLTQPIRSYIVCRGPADDDALTARYQPKTIDGTEVTIEEYHRRKHPSSPPPSSTQLINTAAALPPSGPSTTTEIKTTKSSANIPPAHTDTVTSMQLVMSKERTPYLITVSCDAVVKIWK</sequence>
<evidence type="ECO:0000313" key="4">
    <source>
        <dbReference type="EMBL" id="CAF4732126.1"/>
    </source>
</evidence>
<gene>
    <name evidence="4" type="ORF">UJA718_LOCUS37837</name>
</gene>
<dbReference type="GO" id="GO:0005770">
    <property type="term" value="C:late endosome"/>
    <property type="evidence" value="ECO:0007669"/>
    <property type="project" value="TreeGrafter"/>
</dbReference>
<dbReference type="Proteomes" id="UP000663873">
    <property type="component" value="Unassembled WGS sequence"/>
</dbReference>
<dbReference type="InterPro" id="IPR001680">
    <property type="entry name" value="WD40_rpt"/>
</dbReference>
<dbReference type="GO" id="GO:0045324">
    <property type="term" value="P:late endosome to vacuole transport"/>
    <property type="evidence" value="ECO:0007669"/>
    <property type="project" value="InterPro"/>
</dbReference>
<organism evidence="4 5">
    <name type="scientific">Rotaria socialis</name>
    <dbReference type="NCBI Taxonomy" id="392032"/>
    <lineage>
        <taxon>Eukaryota</taxon>
        <taxon>Metazoa</taxon>
        <taxon>Spiralia</taxon>
        <taxon>Gnathifera</taxon>
        <taxon>Rotifera</taxon>
        <taxon>Eurotatoria</taxon>
        <taxon>Bdelloidea</taxon>
        <taxon>Philodinida</taxon>
        <taxon>Philodinidae</taxon>
        <taxon>Rotaria</taxon>
    </lineage>
</organism>
<feature type="repeat" description="WD" evidence="2">
    <location>
        <begin position="108"/>
        <end position="143"/>
    </location>
</feature>
<keyword evidence="1" id="KW-0547">Nucleotide-binding</keyword>
<keyword evidence="5" id="KW-1185">Reference proteome</keyword>
<dbReference type="InterPro" id="IPR045162">
    <property type="entry name" value="Vps15-like"/>
</dbReference>
<dbReference type="GO" id="GO:0006623">
    <property type="term" value="P:protein targeting to vacuole"/>
    <property type="evidence" value="ECO:0007669"/>
    <property type="project" value="TreeGrafter"/>
</dbReference>
<feature type="region of interest" description="Disordered" evidence="3">
    <location>
        <begin position="64"/>
        <end position="106"/>
    </location>
</feature>
<dbReference type="GO" id="GO:0034272">
    <property type="term" value="C:phosphatidylinositol 3-kinase complex, class III, type II"/>
    <property type="evidence" value="ECO:0007669"/>
    <property type="project" value="TreeGrafter"/>
</dbReference>
<proteinExistence type="predicted"/>
<protein>
    <submittedName>
        <fullName evidence="4">Uncharacterized protein</fullName>
    </submittedName>
</protein>
<dbReference type="InterPro" id="IPR015943">
    <property type="entry name" value="WD40/YVTN_repeat-like_dom_sf"/>
</dbReference>
<dbReference type="GO" id="GO:0071561">
    <property type="term" value="C:nucleus-vacuole junction"/>
    <property type="evidence" value="ECO:0007669"/>
    <property type="project" value="TreeGrafter"/>
</dbReference>
<dbReference type="GO" id="GO:0016236">
    <property type="term" value="P:macroautophagy"/>
    <property type="evidence" value="ECO:0007669"/>
    <property type="project" value="InterPro"/>
</dbReference>
<evidence type="ECO:0000256" key="1">
    <source>
        <dbReference type="ARBA" id="ARBA00022741"/>
    </source>
</evidence>
<dbReference type="AlphaFoldDB" id="A0A821K625"/>
<evidence type="ECO:0000256" key="3">
    <source>
        <dbReference type="SAM" id="MobiDB-lite"/>
    </source>
</evidence>
<dbReference type="PROSITE" id="PS50294">
    <property type="entry name" value="WD_REPEATS_REGION"/>
    <property type="match status" value="1"/>
</dbReference>
<dbReference type="PROSITE" id="PS50082">
    <property type="entry name" value="WD_REPEATS_2"/>
    <property type="match status" value="1"/>
</dbReference>
<accession>A0A821K625</accession>